<feature type="compositionally biased region" description="Low complexity" evidence="4">
    <location>
        <begin position="217"/>
        <end position="226"/>
    </location>
</feature>
<dbReference type="Pfam" id="PF10187">
    <property type="entry name" value="FAM192A_Fyv6_N"/>
    <property type="match status" value="1"/>
</dbReference>
<evidence type="ECO:0000256" key="1">
    <source>
        <dbReference type="ARBA" id="ARBA00004123"/>
    </source>
</evidence>
<keyword evidence="2" id="KW-0539">Nucleus</keyword>
<dbReference type="GO" id="GO:0005634">
    <property type="term" value="C:nucleus"/>
    <property type="evidence" value="ECO:0007669"/>
    <property type="project" value="UniProtKB-SubCell"/>
</dbReference>
<dbReference type="OrthoDB" id="75720at2759"/>
<gene>
    <name evidence="6" type="ORF">EMPS_01250</name>
</gene>
<dbReference type="InterPro" id="IPR039845">
    <property type="entry name" value="FAM192A"/>
</dbReference>
<dbReference type="Proteomes" id="UP000827284">
    <property type="component" value="Unassembled WGS sequence"/>
</dbReference>
<keyword evidence="3" id="KW-0175">Coiled coil</keyword>
<feature type="domain" description="FAM192A/Fyv6 N-terminal" evidence="5">
    <location>
        <begin position="6"/>
        <end position="109"/>
    </location>
</feature>
<dbReference type="InterPro" id="IPR019331">
    <property type="entry name" value="FAM192A/Fyv6_N"/>
</dbReference>
<feature type="region of interest" description="Disordered" evidence="4">
    <location>
        <begin position="121"/>
        <end position="142"/>
    </location>
</feature>
<dbReference type="AlphaFoldDB" id="A0A9P3LSI1"/>
<comment type="caution">
    <text evidence="6">The sequence shown here is derived from an EMBL/GenBank/DDBJ whole genome shotgun (WGS) entry which is preliminary data.</text>
</comment>
<feature type="compositionally biased region" description="Basic and acidic residues" evidence="4">
    <location>
        <begin position="183"/>
        <end position="204"/>
    </location>
</feature>
<feature type="coiled-coil region" evidence="3">
    <location>
        <begin position="83"/>
        <end position="111"/>
    </location>
</feature>
<comment type="subcellular location">
    <subcellularLocation>
        <location evidence="1">Nucleus</location>
    </subcellularLocation>
</comment>
<organism evidence="6 7">
    <name type="scientific">Entomortierella parvispora</name>
    <dbReference type="NCBI Taxonomy" id="205924"/>
    <lineage>
        <taxon>Eukaryota</taxon>
        <taxon>Fungi</taxon>
        <taxon>Fungi incertae sedis</taxon>
        <taxon>Mucoromycota</taxon>
        <taxon>Mortierellomycotina</taxon>
        <taxon>Mortierellomycetes</taxon>
        <taxon>Mortierellales</taxon>
        <taxon>Mortierellaceae</taxon>
        <taxon>Entomortierella</taxon>
    </lineage>
</organism>
<evidence type="ECO:0000256" key="4">
    <source>
        <dbReference type="SAM" id="MobiDB-lite"/>
    </source>
</evidence>
<accession>A0A9P3LSI1</accession>
<keyword evidence="7" id="KW-1185">Reference proteome</keyword>
<evidence type="ECO:0000313" key="7">
    <source>
        <dbReference type="Proteomes" id="UP000827284"/>
    </source>
</evidence>
<feature type="compositionally biased region" description="Polar residues" evidence="4">
    <location>
        <begin position="163"/>
        <end position="174"/>
    </location>
</feature>
<evidence type="ECO:0000313" key="6">
    <source>
        <dbReference type="EMBL" id="GJJ68904.1"/>
    </source>
</evidence>
<protein>
    <recommendedName>
        <fullName evidence="5">FAM192A/Fyv6 N-terminal domain-containing protein</fullName>
    </recommendedName>
</protein>
<dbReference type="PANTHER" id="PTHR13495">
    <property type="entry name" value="NEFA-INTERACTING NUCLEAR PROTEIN NIP30"/>
    <property type="match status" value="1"/>
</dbReference>
<reference evidence="6" key="1">
    <citation type="submission" date="2021-11" db="EMBL/GenBank/DDBJ databases">
        <authorList>
            <person name="Herlambang A."/>
            <person name="Guo Y."/>
            <person name="Takashima Y."/>
            <person name="Nishizawa T."/>
        </authorList>
    </citation>
    <scope>NUCLEOTIDE SEQUENCE</scope>
    <source>
        <strain evidence="6">E1425</strain>
    </source>
</reference>
<feature type="region of interest" description="Disordered" evidence="4">
    <location>
        <begin position="154"/>
        <end position="232"/>
    </location>
</feature>
<evidence type="ECO:0000259" key="5">
    <source>
        <dbReference type="Pfam" id="PF10187"/>
    </source>
</evidence>
<reference evidence="6" key="2">
    <citation type="journal article" date="2022" name="Microbiol. Resour. Announc.">
        <title>Whole-Genome Sequence of Entomortierella parvispora E1425, a Mucoromycotan Fungus Associated with Burkholderiaceae-Related Endosymbiotic Bacteria.</title>
        <authorList>
            <person name="Herlambang A."/>
            <person name="Guo Y."/>
            <person name="Takashima Y."/>
            <person name="Narisawa K."/>
            <person name="Ohta H."/>
            <person name="Nishizawa T."/>
        </authorList>
    </citation>
    <scope>NUCLEOTIDE SEQUENCE</scope>
    <source>
        <strain evidence="6">E1425</strain>
    </source>
</reference>
<dbReference type="PANTHER" id="PTHR13495:SF0">
    <property type="entry name" value="PSME3-INTERACTING PROTEIN"/>
    <property type="match status" value="1"/>
</dbReference>
<sequence>MSSIKFVTEDSIEEARQARQEEWKKAYENKENPPPIPDEVPYDPRTLYERLQEQKQKKDDAFAEATKFGNLIHRIDNDEFDFLSTLESDEAKKKKELEEQEQEELKKFRQNVQLKAVTVPAQPSDLLTAVAPKSNPPSFDVTAVPRKKKSLFAGLVKKDESKTSSSAGSSNIKGQESKVGGKRKAEDDAKIEKADTTDNKKAKVETTTTSAPSKPNALLALAAYDSSSDEDA</sequence>
<proteinExistence type="predicted"/>
<dbReference type="EMBL" id="BQFW01000002">
    <property type="protein sequence ID" value="GJJ68904.1"/>
    <property type="molecule type" value="Genomic_DNA"/>
</dbReference>
<name>A0A9P3LSI1_9FUNG</name>
<evidence type="ECO:0000256" key="2">
    <source>
        <dbReference type="ARBA" id="ARBA00023242"/>
    </source>
</evidence>
<evidence type="ECO:0000256" key="3">
    <source>
        <dbReference type="SAM" id="Coils"/>
    </source>
</evidence>